<protein>
    <recommendedName>
        <fullName evidence="10">Major facilitator superfamily (MFS) profile domain-containing protein</fullName>
    </recommendedName>
</protein>
<feature type="transmembrane region" description="Helical" evidence="9">
    <location>
        <begin position="51"/>
        <end position="73"/>
    </location>
</feature>
<keyword evidence="4 9" id="KW-0812">Transmembrane</keyword>
<comment type="similarity">
    <text evidence="2 7">Belongs to the major facilitator superfamily. Sugar transporter (TC 2.A.1.1) family.</text>
</comment>
<name>A0A1V6RHZ6_9EURO</name>
<dbReference type="SUPFAM" id="SSF103473">
    <property type="entry name" value="MFS general substrate transporter"/>
    <property type="match status" value="1"/>
</dbReference>
<dbReference type="PRINTS" id="PR00171">
    <property type="entry name" value="SUGRTRNSPORT"/>
</dbReference>
<evidence type="ECO:0000256" key="9">
    <source>
        <dbReference type="SAM" id="Phobius"/>
    </source>
</evidence>
<dbReference type="NCBIfam" id="TIGR00879">
    <property type="entry name" value="SP"/>
    <property type="match status" value="1"/>
</dbReference>
<gene>
    <name evidence="11" type="ORF">PENSOL_c004G02376</name>
</gene>
<proteinExistence type="inferred from homology"/>
<comment type="caution">
    <text evidence="11">The sequence shown here is derived from an EMBL/GenBank/DDBJ whole genome shotgun (WGS) entry which is preliminary data.</text>
</comment>
<dbReference type="InterPro" id="IPR036259">
    <property type="entry name" value="MFS_trans_sf"/>
</dbReference>
<keyword evidence="5 9" id="KW-1133">Transmembrane helix</keyword>
<feature type="transmembrane region" description="Helical" evidence="9">
    <location>
        <begin position="82"/>
        <end position="101"/>
    </location>
</feature>
<evidence type="ECO:0000256" key="2">
    <source>
        <dbReference type="ARBA" id="ARBA00010992"/>
    </source>
</evidence>
<evidence type="ECO:0000256" key="7">
    <source>
        <dbReference type="RuleBase" id="RU003346"/>
    </source>
</evidence>
<dbReference type="Gene3D" id="1.20.1250.20">
    <property type="entry name" value="MFS general substrate transporter like domains"/>
    <property type="match status" value="1"/>
</dbReference>
<dbReference type="Proteomes" id="UP000191612">
    <property type="component" value="Unassembled WGS sequence"/>
</dbReference>
<dbReference type="GO" id="GO:0005351">
    <property type="term" value="F:carbohydrate:proton symporter activity"/>
    <property type="evidence" value="ECO:0007669"/>
    <property type="project" value="TreeGrafter"/>
</dbReference>
<dbReference type="InterPro" id="IPR020846">
    <property type="entry name" value="MFS_dom"/>
</dbReference>
<feature type="transmembrane region" description="Helical" evidence="9">
    <location>
        <begin position="301"/>
        <end position="323"/>
    </location>
</feature>
<dbReference type="InterPro" id="IPR005829">
    <property type="entry name" value="Sugar_transporter_CS"/>
</dbReference>
<feature type="domain" description="Major facilitator superfamily (MFS) profile" evidence="10">
    <location>
        <begin position="13"/>
        <end position="450"/>
    </location>
</feature>
<evidence type="ECO:0000256" key="1">
    <source>
        <dbReference type="ARBA" id="ARBA00004141"/>
    </source>
</evidence>
<feature type="transmembrane region" description="Helical" evidence="9">
    <location>
        <begin position="107"/>
        <end position="128"/>
    </location>
</feature>
<dbReference type="PROSITE" id="PS00217">
    <property type="entry name" value="SUGAR_TRANSPORT_2"/>
    <property type="match status" value="1"/>
</dbReference>
<comment type="subcellular location">
    <subcellularLocation>
        <location evidence="1">Membrane</location>
        <topology evidence="1">Multi-pass membrane protein</topology>
    </subcellularLocation>
</comment>
<accession>A0A1V6RHZ6</accession>
<keyword evidence="12" id="KW-1185">Reference proteome</keyword>
<feature type="transmembrane region" description="Helical" evidence="9">
    <location>
        <begin position="396"/>
        <end position="415"/>
    </location>
</feature>
<evidence type="ECO:0000256" key="6">
    <source>
        <dbReference type="ARBA" id="ARBA00023136"/>
    </source>
</evidence>
<evidence type="ECO:0000256" key="8">
    <source>
        <dbReference type="SAM" id="MobiDB-lite"/>
    </source>
</evidence>
<dbReference type="PANTHER" id="PTHR48022:SF28">
    <property type="entry name" value="MAJOR FACILITATOR SUPERFAMILY (MFS) PROFILE DOMAIN-CONTAINING PROTEIN-RELATED"/>
    <property type="match status" value="1"/>
</dbReference>
<feature type="transmembrane region" description="Helical" evidence="9">
    <location>
        <begin position="170"/>
        <end position="193"/>
    </location>
</feature>
<feature type="transmembrane region" description="Helical" evidence="9">
    <location>
        <begin position="365"/>
        <end position="384"/>
    </location>
</feature>
<dbReference type="GO" id="GO:0016020">
    <property type="term" value="C:membrane"/>
    <property type="evidence" value="ECO:0007669"/>
    <property type="project" value="UniProtKB-SubCell"/>
</dbReference>
<feature type="transmembrane region" description="Helical" evidence="9">
    <location>
        <begin position="12"/>
        <end position="31"/>
    </location>
</feature>
<evidence type="ECO:0000259" key="10">
    <source>
        <dbReference type="PROSITE" id="PS50850"/>
    </source>
</evidence>
<evidence type="ECO:0000313" key="11">
    <source>
        <dbReference type="EMBL" id="OQE01432.1"/>
    </source>
</evidence>
<dbReference type="AlphaFoldDB" id="A0A1V6RHZ6"/>
<dbReference type="FunFam" id="1.20.1250.20:FF:000134">
    <property type="entry name" value="MFS sugar transporter protein"/>
    <property type="match status" value="1"/>
</dbReference>
<feature type="transmembrane region" description="Helical" evidence="9">
    <location>
        <begin position="332"/>
        <end position="353"/>
    </location>
</feature>
<dbReference type="PROSITE" id="PS50850">
    <property type="entry name" value="MFS"/>
    <property type="match status" value="1"/>
</dbReference>
<feature type="region of interest" description="Disordered" evidence="8">
    <location>
        <begin position="472"/>
        <end position="498"/>
    </location>
</feature>
<evidence type="ECO:0000256" key="3">
    <source>
        <dbReference type="ARBA" id="ARBA00022448"/>
    </source>
</evidence>
<dbReference type="Pfam" id="PF00083">
    <property type="entry name" value="Sugar_tr"/>
    <property type="match status" value="1"/>
</dbReference>
<evidence type="ECO:0000256" key="4">
    <source>
        <dbReference type="ARBA" id="ARBA00022692"/>
    </source>
</evidence>
<keyword evidence="3 7" id="KW-0813">Transport</keyword>
<reference evidence="12" key="1">
    <citation type="journal article" date="2017" name="Nat. Microbiol.">
        <title>Global analysis of biosynthetic gene clusters reveals vast potential of secondary metabolite production in Penicillium species.</title>
        <authorList>
            <person name="Nielsen J.C."/>
            <person name="Grijseels S."/>
            <person name="Prigent S."/>
            <person name="Ji B."/>
            <person name="Dainat J."/>
            <person name="Nielsen K.F."/>
            <person name="Frisvad J.C."/>
            <person name="Workman M."/>
            <person name="Nielsen J."/>
        </authorList>
    </citation>
    <scope>NUCLEOTIDE SEQUENCE [LARGE SCALE GENOMIC DNA]</scope>
    <source>
        <strain evidence="12">IBT 29525</strain>
    </source>
</reference>
<keyword evidence="6 9" id="KW-0472">Membrane</keyword>
<dbReference type="InterPro" id="IPR003663">
    <property type="entry name" value="Sugar/inositol_transpt"/>
</dbReference>
<feature type="transmembrane region" description="Helical" evidence="9">
    <location>
        <begin position="140"/>
        <end position="158"/>
    </location>
</feature>
<dbReference type="EMBL" id="MDYO01000004">
    <property type="protein sequence ID" value="OQE01432.1"/>
    <property type="molecule type" value="Genomic_DNA"/>
</dbReference>
<organism evidence="11 12">
    <name type="scientific">Penicillium solitum</name>
    <dbReference type="NCBI Taxonomy" id="60172"/>
    <lineage>
        <taxon>Eukaryota</taxon>
        <taxon>Fungi</taxon>
        <taxon>Dikarya</taxon>
        <taxon>Ascomycota</taxon>
        <taxon>Pezizomycotina</taxon>
        <taxon>Eurotiomycetes</taxon>
        <taxon>Eurotiomycetidae</taxon>
        <taxon>Eurotiales</taxon>
        <taxon>Aspergillaceae</taxon>
        <taxon>Penicillium</taxon>
    </lineage>
</organism>
<dbReference type="InterPro" id="IPR005828">
    <property type="entry name" value="MFS_sugar_transport-like"/>
</dbReference>
<feature type="transmembrane region" description="Helical" evidence="9">
    <location>
        <begin position="427"/>
        <end position="446"/>
    </location>
</feature>
<dbReference type="PANTHER" id="PTHR48022">
    <property type="entry name" value="PLASTIDIC GLUCOSE TRANSPORTER 4"/>
    <property type="match status" value="1"/>
</dbReference>
<dbReference type="STRING" id="60172.A0A1V6RHZ6"/>
<sequence>MLNLQGRSLQIAIAVSAGSAYLLFGYDQGVLGGLVSYPGFLTAIGNPSSGYLGTIVALFNIGCLIGCVISAFFGNRLGRKNAITLGCVIMVIGGAVQASTYSAGQLIAGRIISGIGNGINTSTVPVYVSETSRTAVRGRSLAIQMSIVIFGTVVAYWLDYGMIRTQIGEVVWRFPLAFQNFFALITIITMPLLPESPRWLYSHGHQREAISVLSRLLSLSQDHPDVCTVVAEMEQALSVEQNNKQKFSISSLLFEKTEMKNARRLTLCFVIQFFQQFTGINVIAFYVTIVLETNVGLSRELSSLVAGFIQIAFWVGTFPPIFLIDRLGRRKVLMLGSTMLCLALVLFTVGIALKTPASSRLALGMLIIYEISFGMSWNSVPWLYAPEITPLNIRHVGAAVGCFSEWLWTFVIAQMTPPAIANTGWKIYLLFCFMTALSIPFVYFFMPETSGKTLEEIDYIFVKHRGHSNEMIDTPQSSSNEAPEKSEGGLAQAQIERV</sequence>
<feature type="transmembrane region" description="Helical" evidence="9">
    <location>
        <begin position="265"/>
        <end position="289"/>
    </location>
</feature>
<dbReference type="InterPro" id="IPR050360">
    <property type="entry name" value="MFS_Sugar_Transporters"/>
</dbReference>
<evidence type="ECO:0000313" key="12">
    <source>
        <dbReference type="Proteomes" id="UP000191612"/>
    </source>
</evidence>
<evidence type="ECO:0000256" key="5">
    <source>
        <dbReference type="ARBA" id="ARBA00022989"/>
    </source>
</evidence>